<evidence type="ECO:0000313" key="2">
    <source>
        <dbReference type="EMBL" id="BCT97005.1"/>
    </source>
</evidence>
<keyword evidence="3" id="KW-1185">Reference proteome</keyword>
<reference evidence="2 3" key="1">
    <citation type="submission" date="2021-03" db="EMBL/GenBank/DDBJ databases">
        <title>Complete Genome Sequences of Two Lysobacter Strains Isolated from Sea Water (Lysobacter caseinilyticus) and Soil (Lysobacter helvus) in South Korea.</title>
        <authorList>
            <person name="Watanabe Y."/>
            <person name="Arakawa K."/>
        </authorList>
    </citation>
    <scope>NUCLEOTIDE SEQUENCE [LARGE SCALE GENOMIC DNA]</scope>
    <source>
        <strain evidence="2 3">D10</strain>
    </source>
</reference>
<evidence type="ECO:0000313" key="3">
    <source>
        <dbReference type="Proteomes" id="UP000680514"/>
    </source>
</evidence>
<dbReference type="InterPro" id="IPR009875">
    <property type="entry name" value="PilZ_domain"/>
</dbReference>
<dbReference type="Proteomes" id="UP000680514">
    <property type="component" value="Chromosome"/>
</dbReference>
<feature type="domain" description="PilZ" evidence="1">
    <location>
        <begin position="17"/>
        <end position="112"/>
    </location>
</feature>
<name>A0ABM7QH90_9GAMM</name>
<proteinExistence type="predicted"/>
<dbReference type="SUPFAM" id="SSF141371">
    <property type="entry name" value="PilZ domain-like"/>
    <property type="match status" value="1"/>
</dbReference>
<gene>
    <name evidence="2" type="ORF">LYSHEL_28760</name>
</gene>
<dbReference type="RefSeq" id="WP_213434758.1">
    <property type="nucleotide sequence ID" value="NZ_AP024546.1"/>
</dbReference>
<dbReference type="EMBL" id="AP024546">
    <property type="protein sequence ID" value="BCT97005.1"/>
    <property type="molecule type" value="Genomic_DNA"/>
</dbReference>
<organism evidence="2 3">
    <name type="scientific">Lysobacter helvus</name>
    <dbReference type="NCBI Taxonomy" id="2675059"/>
    <lineage>
        <taxon>Bacteria</taxon>
        <taxon>Pseudomonadati</taxon>
        <taxon>Pseudomonadota</taxon>
        <taxon>Gammaproteobacteria</taxon>
        <taxon>Lysobacterales</taxon>
        <taxon>Lysobacteraceae</taxon>
        <taxon>Lysobacter</taxon>
    </lineage>
</organism>
<dbReference type="Gene3D" id="2.40.10.220">
    <property type="entry name" value="predicted glycosyltransferase like domains"/>
    <property type="match status" value="1"/>
</dbReference>
<evidence type="ECO:0000259" key="1">
    <source>
        <dbReference type="Pfam" id="PF07238"/>
    </source>
</evidence>
<accession>A0ABM7QH90</accession>
<sequence length="128" mass="13553">MPLFQGMTPPAQSDIRRSRVALPGEAILRGPAGDWHAPLEDLSVTGLSMPRPAGHGLALGQAVEVELVAGPPGVALQLQLLARVARSDARGVGLHFAPMPDRLEMALQRLLTRFGTVRDGGDDDEEAC</sequence>
<protein>
    <recommendedName>
        <fullName evidence="1">PilZ domain-containing protein</fullName>
    </recommendedName>
</protein>
<dbReference type="Pfam" id="PF07238">
    <property type="entry name" value="PilZ"/>
    <property type="match status" value="1"/>
</dbReference>